<proteinExistence type="predicted"/>
<organism evidence="1 2">
    <name type="scientific">Streptomyces viridochromogenes</name>
    <dbReference type="NCBI Taxonomy" id="1938"/>
    <lineage>
        <taxon>Bacteria</taxon>
        <taxon>Bacillati</taxon>
        <taxon>Actinomycetota</taxon>
        <taxon>Actinomycetes</taxon>
        <taxon>Kitasatosporales</taxon>
        <taxon>Streptomycetaceae</taxon>
        <taxon>Streptomyces</taxon>
    </lineage>
</organism>
<dbReference type="AlphaFoldDB" id="A0A0J7ZFJ1"/>
<protein>
    <submittedName>
        <fullName evidence="1">Uncharacterized protein</fullName>
    </submittedName>
</protein>
<accession>A0A0J7ZFJ1</accession>
<evidence type="ECO:0000313" key="2">
    <source>
        <dbReference type="Proteomes" id="UP000037432"/>
    </source>
</evidence>
<name>A0A0J7ZFJ1_STRVR</name>
<gene>
    <name evidence="1" type="ORF">ACM01_14580</name>
</gene>
<comment type="caution">
    <text evidence="1">The sequence shown here is derived from an EMBL/GenBank/DDBJ whole genome shotgun (WGS) entry which is preliminary data.</text>
</comment>
<dbReference type="RefSeq" id="WP_048581627.1">
    <property type="nucleotide sequence ID" value="NZ_LFNT01000014.1"/>
</dbReference>
<evidence type="ECO:0000313" key="1">
    <source>
        <dbReference type="EMBL" id="KMS74157.1"/>
    </source>
</evidence>
<dbReference type="EMBL" id="LFNT01000014">
    <property type="protein sequence ID" value="KMS74157.1"/>
    <property type="molecule type" value="Genomic_DNA"/>
</dbReference>
<dbReference type="Proteomes" id="UP000037432">
    <property type="component" value="Unassembled WGS sequence"/>
</dbReference>
<dbReference type="PATRIC" id="fig|1938.3.peg.8488"/>
<reference evidence="1 2" key="1">
    <citation type="submission" date="2015-06" db="EMBL/GenBank/DDBJ databases">
        <authorList>
            <person name="Ju K.-S."/>
            <person name="Doroghazi J.R."/>
            <person name="Metcalf W.W."/>
        </authorList>
    </citation>
    <scope>NUCLEOTIDE SEQUENCE [LARGE SCALE GENOMIC DNA]</scope>
    <source>
        <strain evidence="1 2">NRRL 3414</strain>
    </source>
</reference>
<sequence>MAMSVGLEPKELKAALEGVMPWLTPTGLASEALEKLDRPLLAWMQEPELHMFDSAAHYAEYADEPGGLSRLERKIAKLPPRPEWEMERVWSPDEETDEAYDAAYEKACVTIGGRRLHPRDLDAYTAIAYELADLADQDEEFDPNDVESEDDLVRGDLDAALAWAAAGVCVLQQSLPYPFRDVLPYGPIDNRPAHRLVYAYANLLQLKHPRKAAAWFTAMVYFSPMDNMGARFLAPGGPSSSLPFGL</sequence>
<dbReference type="OrthoDB" id="4773835at2"/>